<organism evidence="1 2">
    <name type="scientific">Macrosiphum euphorbiae</name>
    <name type="common">potato aphid</name>
    <dbReference type="NCBI Taxonomy" id="13131"/>
    <lineage>
        <taxon>Eukaryota</taxon>
        <taxon>Metazoa</taxon>
        <taxon>Ecdysozoa</taxon>
        <taxon>Arthropoda</taxon>
        <taxon>Hexapoda</taxon>
        <taxon>Insecta</taxon>
        <taxon>Pterygota</taxon>
        <taxon>Neoptera</taxon>
        <taxon>Paraneoptera</taxon>
        <taxon>Hemiptera</taxon>
        <taxon>Sternorrhyncha</taxon>
        <taxon>Aphidomorpha</taxon>
        <taxon>Aphidoidea</taxon>
        <taxon>Aphididae</taxon>
        <taxon>Macrosiphini</taxon>
        <taxon>Macrosiphum</taxon>
    </lineage>
</organism>
<proteinExistence type="predicted"/>
<sequence length="330" mass="38251">MAEKEVSETIPKLSETTLDKSKITMKQISDEVNLLTNDELNERAKEMAKQWTPAGMFDYLGTAGYICQEDMKYIPSWLLKKNYEQEFDPKVILSYIAAQSSDKKVMHRDMNMLVKLGIERGNNLEKMAIKSSPELKLELQRLRMKYKLVSKAKKSKSAVTLSRVYESVPILTCLYLKNEAKNPIVPFGRMETICKNYPRVMMTSAFAYLIPNKENEYCLLLKKAHLLHQYEFFALISQKSDLNSSYDVDNEFISKIYVKTQAAINGSHVQYEDQIKFLKENDLIIEEVENEITVIEAVLEAVKLWDEKERQLELDLKLSGMDPDDYSTWC</sequence>
<dbReference type="AlphaFoldDB" id="A0AAV0WMH1"/>
<gene>
    <name evidence="1" type="ORF">MEUPH1_LOCUS12405</name>
</gene>
<dbReference type="GO" id="GO:0003723">
    <property type="term" value="F:RNA binding"/>
    <property type="evidence" value="ECO:0007669"/>
    <property type="project" value="InterPro"/>
</dbReference>
<comment type="caution">
    <text evidence="1">The sequence shown here is derived from an EMBL/GenBank/DDBJ whole genome shotgun (WGS) entry which is preliminary data.</text>
</comment>
<name>A0AAV0WMH1_9HEMI</name>
<dbReference type="InterPro" id="IPR009522">
    <property type="entry name" value="Capsid_Phlebovir/Tenuivir"/>
</dbReference>
<dbReference type="EMBL" id="CARXXK010000002">
    <property type="protein sequence ID" value="CAI6356696.1"/>
    <property type="molecule type" value="Genomic_DNA"/>
</dbReference>
<dbReference type="Proteomes" id="UP001160148">
    <property type="component" value="Unassembled WGS sequence"/>
</dbReference>
<keyword evidence="2" id="KW-1185">Reference proteome</keyword>
<evidence type="ECO:0000313" key="1">
    <source>
        <dbReference type="EMBL" id="CAI6356696.1"/>
    </source>
</evidence>
<evidence type="ECO:0008006" key="3">
    <source>
        <dbReference type="Google" id="ProtNLM"/>
    </source>
</evidence>
<evidence type="ECO:0000313" key="2">
    <source>
        <dbReference type="Proteomes" id="UP001160148"/>
    </source>
</evidence>
<protein>
    <recommendedName>
        <fullName evidence="3">Nucleoprotein</fullName>
    </recommendedName>
</protein>
<accession>A0AAV0WMH1</accession>
<reference evidence="1 2" key="1">
    <citation type="submission" date="2023-01" db="EMBL/GenBank/DDBJ databases">
        <authorList>
            <person name="Whitehead M."/>
        </authorList>
    </citation>
    <scope>NUCLEOTIDE SEQUENCE [LARGE SCALE GENOMIC DNA]</scope>
</reference>
<dbReference type="Pfam" id="PF05733">
    <property type="entry name" value="Tenui_N"/>
    <property type="match status" value="1"/>
</dbReference>